<feature type="compositionally biased region" description="Low complexity" evidence="2">
    <location>
        <begin position="1284"/>
        <end position="1305"/>
    </location>
</feature>
<feature type="region of interest" description="Disordered" evidence="2">
    <location>
        <begin position="723"/>
        <end position="744"/>
    </location>
</feature>
<feature type="coiled-coil region" evidence="1">
    <location>
        <begin position="449"/>
        <end position="476"/>
    </location>
</feature>
<evidence type="ECO:0000256" key="2">
    <source>
        <dbReference type="SAM" id="MobiDB-lite"/>
    </source>
</evidence>
<evidence type="ECO:0000313" key="3">
    <source>
        <dbReference type="EMBL" id="KAK7200630.1"/>
    </source>
</evidence>
<feature type="compositionally biased region" description="Pro residues" evidence="2">
    <location>
        <begin position="1041"/>
        <end position="1052"/>
    </location>
</feature>
<evidence type="ECO:0000256" key="1">
    <source>
        <dbReference type="SAM" id="Coils"/>
    </source>
</evidence>
<feature type="compositionally biased region" description="Acidic residues" evidence="2">
    <location>
        <begin position="1306"/>
        <end position="1316"/>
    </location>
</feature>
<feature type="region of interest" description="Disordered" evidence="2">
    <location>
        <begin position="1016"/>
        <end position="1316"/>
    </location>
</feature>
<feature type="compositionally biased region" description="Acidic residues" evidence="2">
    <location>
        <begin position="1262"/>
        <end position="1271"/>
    </location>
</feature>
<feature type="compositionally biased region" description="Pro residues" evidence="2">
    <location>
        <begin position="1230"/>
        <end position="1240"/>
    </location>
</feature>
<keyword evidence="4" id="KW-1185">Reference proteome</keyword>
<feature type="coiled-coil region" evidence="1">
    <location>
        <begin position="375"/>
        <end position="409"/>
    </location>
</feature>
<feature type="compositionally biased region" description="Low complexity" evidence="2">
    <location>
        <begin position="1203"/>
        <end position="1229"/>
    </location>
</feature>
<feature type="coiled-coil region" evidence="1">
    <location>
        <begin position="615"/>
        <end position="667"/>
    </location>
</feature>
<dbReference type="PANTHER" id="PTHR44927">
    <property type="entry name" value="FK506-BINDING PROTEIN 15"/>
    <property type="match status" value="1"/>
</dbReference>
<feature type="compositionally biased region" description="Gly residues" evidence="2">
    <location>
        <begin position="1138"/>
        <end position="1152"/>
    </location>
</feature>
<keyword evidence="1" id="KW-0175">Coiled coil</keyword>
<feature type="region of interest" description="Disordered" evidence="2">
    <location>
        <begin position="248"/>
        <end position="279"/>
    </location>
</feature>
<gene>
    <name evidence="3" type="ORF">NESM_000119200</name>
</gene>
<name>A0AAW0F5P9_9TRYP</name>
<protein>
    <submittedName>
        <fullName evidence="3">Uncharacterized protein</fullName>
    </submittedName>
</protein>
<evidence type="ECO:0000313" key="4">
    <source>
        <dbReference type="Proteomes" id="UP001430356"/>
    </source>
</evidence>
<accession>A0AAW0F5P9</accession>
<dbReference type="Proteomes" id="UP001430356">
    <property type="component" value="Unassembled WGS sequence"/>
</dbReference>
<organism evidence="3 4">
    <name type="scientific">Novymonas esmeraldas</name>
    <dbReference type="NCBI Taxonomy" id="1808958"/>
    <lineage>
        <taxon>Eukaryota</taxon>
        <taxon>Discoba</taxon>
        <taxon>Euglenozoa</taxon>
        <taxon>Kinetoplastea</taxon>
        <taxon>Metakinetoplastina</taxon>
        <taxon>Trypanosomatida</taxon>
        <taxon>Trypanosomatidae</taxon>
        <taxon>Novymonas</taxon>
    </lineage>
</organism>
<dbReference type="PANTHER" id="PTHR44927:SF1">
    <property type="entry name" value="FK506-BINDING PROTEIN 15"/>
    <property type="match status" value="1"/>
</dbReference>
<feature type="compositionally biased region" description="Low complexity" evidence="2">
    <location>
        <begin position="1061"/>
        <end position="1076"/>
    </location>
</feature>
<feature type="compositionally biased region" description="Pro residues" evidence="2">
    <location>
        <begin position="1101"/>
        <end position="1117"/>
    </location>
</feature>
<reference evidence="3 4" key="1">
    <citation type="journal article" date="2021" name="MBio">
        <title>A New Model Trypanosomatid, Novymonas esmeraldas: Genomic Perception of Its 'Candidatus Pandoraea novymonadis' Endosymbiont.</title>
        <authorList>
            <person name="Zakharova A."/>
            <person name="Saura A."/>
            <person name="Butenko A."/>
            <person name="Podesvova L."/>
            <person name="Warmusova S."/>
            <person name="Kostygov A.Y."/>
            <person name="Nenarokova A."/>
            <person name="Lukes J."/>
            <person name="Opperdoes F.R."/>
            <person name="Yurchenko V."/>
        </authorList>
    </citation>
    <scope>NUCLEOTIDE SEQUENCE [LARGE SCALE GENOMIC DNA]</scope>
    <source>
        <strain evidence="3 4">E262AT.01</strain>
    </source>
</reference>
<dbReference type="EMBL" id="JAECZO010000007">
    <property type="protein sequence ID" value="KAK7200630.1"/>
    <property type="molecule type" value="Genomic_DNA"/>
</dbReference>
<comment type="caution">
    <text evidence="3">The sequence shown here is derived from an EMBL/GenBank/DDBJ whole genome shotgun (WGS) entry which is preliminary data.</text>
</comment>
<feature type="compositionally biased region" description="Basic and acidic residues" evidence="2">
    <location>
        <begin position="248"/>
        <end position="258"/>
    </location>
</feature>
<proteinExistence type="predicted"/>
<sequence>MRQETVCAAPVELLAVSDTGASSSKGACVCAIVALPARPPKYSLVCYDARQTTFCVARLGYVDGHSTSLNLLVHASPGHISFSDDVGQRWSATFVDAAQRTRFVACCGAALYTLCGAPAVSVFSHDLSPPSSSLRLDMGDTAHMSFAAYELSEANGLCGAGAAGQQRGDMGGGQEPPGPPYVFRPKSSAAHLTQGCIGFEGSVVGMREDDVRVFVIPAGLPTRTSDTVTHIAERGAVVVARLMRVEHTREEDAGHGRDAPPSVYAPDDGEGQAAAPLPSDKALVVVPTPTPTRHAVTSASSAPAFLSASGIATEHMSVLRKVELGVNAAAATARDVHDVSAIFTQDWHRFMERPKPSLLSHRALLEQVQRVVSEDEAAQEHLDSSNRTLQALEARGKELQQRIDRAMGDSQRLLEDKANAATSAMEARLERDRQLVRLKDTLLLRRQEQDDVQRHIAALQRTVDASNEELRQVQGRLDVHQVEATSMAERLVAMEESLSDERRRNSALVAKSTATEEAICKAQAQHRLADGQLTAARGLAERERLRYLQVMEEERHHRAADADLLRHDIVEELDTREAQFHVDRRRLAEEHFTRGLRDGRAEGRQAAAADVQGHQDELRLNLQRAKTAVETHKEEMRRSIEAAMALRRTLGSKASELEAQLASATRRQTRLQFALAQWQTRCRTARDTVSQHWRALLSYATHPCTREEALAMLEAVRAAEEASCVAGDGDDDGGDGESSAGADGPVRVDLQFQQECWRRSRARSVEQRVRWVSEDMFDLFAKGATHHFHHEWLLPLDAAHENTLETAAQLHAHHHGSRALFDLAVAEARARWALRLQWSSTMEDIETWLAAQRTAQDAVRADEAAGRKALWAAYVAGGEAVVQLCAAQLRAQVALLHRELQERDALESEERQRRKLLPEEARQQWTASCLAALRLLAEAEEAARAGVEAEAYTSHSGLQFQFSYALRGAQQLEEQHAAQQQLLVAETAARQSLVREAAAAAEAAAAQWRYAAPTDRAADAPAPVEVTTPSLPLPEAAQENPAPPPPPPPSSPPHSDGDGGAATSASPATAPSADVPDSPRRDAAAVGTSLPSTDAPRHADPSPPSLPPPPPPPPPRVPASFGFADPPRAALDDHRSRGGTGAGQQRGHGGAATGLSSIFSSEPPPLPPPDDDDDASAESVGAPPLPVSTEAPPGRGGGGGSGRRSTSPSEGGTSSSSTPSLPTAASQRAPTPPPALPPPAAAAAAAPRRPPRDAFGGGGSSDSDEEDTDSEDAPRRVPVHASARRPPSAPSGAAAKPRLFNSSSSSEEEEEATASQ</sequence>
<feature type="region of interest" description="Disordered" evidence="2">
    <location>
        <begin position="160"/>
        <end position="182"/>
    </location>
</feature>